<organism evidence="1 2">
    <name type="scientific">Chytriomyces confervae</name>
    <dbReference type="NCBI Taxonomy" id="246404"/>
    <lineage>
        <taxon>Eukaryota</taxon>
        <taxon>Fungi</taxon>
        <taxon>Fungi incertae sedis</taxon>
        <taxon>Chytridiomycota</taxon>
        <taxon>Chytridiomycota incertae sedis</taxon>
        <taxon>Chytridiomycetes</taxon>
        <taxon>Chytridiales</taxon>
        <taxon>Chytriomycetaceae</taxon>
        <taxon>Chytriomyces</taxon>
    </lineage>
</organism>
<accession>A0A507FPB4</accession>
<dbReference type="OrthoDB" id="2098993at2759"/>
<evidence type="ECO:0000313" key="1">
    <source>
        <dbReference type="EMBL" id="TPX78134.1"/>
    </source>
</evidence>
<gene>
    <name evidence="1" type="ORF">CcCBS67573_g00639</name>
</gene>
<comment type="caution">
    <text evidence="1">The sequence shown here is derived from an EMBL/GenBank/DDBJ whole genome shotgun (WGS) entry which is preliminary data.</text>
</comment>
<name>A0A507FPB4_9FUNG</name>
<dbReference type="AlphaFoldDB" id="A0A507FPB4"/>
<evidence type="ECO:0000313" key="2">
    <source>
        <dbReference type="Proteomes" id="UP000320333"/>
    </source>
</evidence>
<sequence>MLGMLRRAGIVGTAISGIGAASYVAYTNQVRSVERIEDTPDSFQRTFRDLASKRGLKPFPTWGFYTRNVSDPQQSRMQSSGLMRFTRHVFGSSFYSLERILSETKEIAAIVDSEEGECFGYLRCVRRYGPNESLWKYEHADFDFALFFGTYSDTNAIGFIEMKGDVYEDAGSRFLLPLLLESGSQE</sequence>
<proteinExistence type="predicted"/>
<reference evidence="1 2" key="1">
    <citation type="journal article" date="2019" name="Sci. Rep.">
        <title>Comparative genomics of chytrid fungi reveal insights into the obligate biotrophic and pathogenic lifestyle of Synchytrium endobioticum.</title>
        <authorList>
            <person name="van de Vossenberg B.T.L.H."/>
            <person name="Warris S."/>
            <person name="Nguyen H.D.T."/>
            <person name="van Gent-Pelzer M.P.E."/>
            <person name="Joly D.L."/>
            <person name="van de Geest H.C."/>
            <person name="Bonants P.J.M."/>
            <person name="Smith D.S."/>
            <person name="Levesque C.A."/>
            <person name="van der Lee T.A.J."/>
        </authorList>
    </citation>
    <scope>NUCLEOTIDE SEQUENCE [LARGE SCALE GENOMIC DNA]</scope>
    <source>
        <strain evidence="1 2">CBS 675.73</strain>
    </source>
</reference>
<protein>
    <submittedName>
        <fullName evidence="1">Uncharacterized protein</fullName>
    </submittedName>
</protein>
<keyword evidence="2" id="KW-1185">Reference proteome</keyword>
<dbReference type="EMBL" id="QEAP01000008">
    <property type="protein sequence ID" value="TPX78134.1"/>
    <property type="molecule type" value="Genomic_DNA"/>
</dbReference>
<dbReference type="Proteomes" id="UP000320333">
    <property type="component" value="Unassembled WGS sequence"/>
</dbReference>